<protein>
    <submittedName>
        <fullName evidence="1">Uncharacterized protein</fullName>
    </submittedName>
</protein>
<organism evidence="1 2">
    <name type="scientific">Linum trigynum</name>
    <dbReference type="NCBI Taxonomy" id="586398"/>
    <lineage>
        <taxon>Eukaryota</taxon>
        <taxon>Viridiplantae</taxon>
        <taxon>Streptophyta</taxon>
        <taxon>Embryophyta</taxon>
        <taxon>Tracheophyta</taxon>
        <taxon>Spermatophyta</taxon>
        <taxon>Magnoliopsida</taxon>
        <taxon>eudicotyledons</taxon>
        <taxon>Gunneridae</taxon>
        <taxon>Pentapetalae</taxon>
        <taxon>rosids</taxon>
        <taxon>fabids</taxon>
        <taxon>Malpighiales</taxon>
        <taxon>Linaceae</taxon>
        <taxon>Linum</taxon>
    </lineage>
</organism>
<dbReference type="AlphaFoldDB" id="A0AAV2C958"/>
<reference evidence="1 2" key="1">
    <citation type="submission" date="2024-04" db="EMBL/GenBank/DDBJ databases">
        <authorList>
            <person name="Fracassetti M."/>
        </authorList>
    </citation>
    <scope>NUCLEOTIDE SEQUENCE [LARGE SCALE GENOMIC DNA]</scope>
</reference>
<evidence type="ECO:0000313" key="1">
    <source>
        <dbReference type="EMBL" id="CAL1352517.1"/>
    </source>
</evidence>
<name>A0AAV2C958_9ROSI</name>
<sequence>MFICTITKSITMHSFMHNDNCGIGYGNGTLYLELNQIKNMLQQRLSTRADRNCSSLTDRTNHSCKLQLDGGLTCVEGNG</sequence>
<keyword evidence="2" id="KW-1185">Reference proteome</keyword>
<accession>A0AAV2C958</accession>
<evidence type="ECO:0000313" key="2">
    <source>
        <dbReference type="Proteomes" id="UP001497516"/>
    </source>
</evidence>
<dbReference type="EMBL" id="OZ034813">
    <property type="protein sequence ID" value="CAL1352517.1"/>
    <property type="molecule type" value="Genomic_DNA"/>
</dbReference>
<dbReference type="Proteomes" id="UP001497516">
    <property type="component" value="Chromosome 1"/>
</dbReference>
<gene>
    <name evidence="1" type="ORF">LTRI10_LOCUS483</name>
</gene>
<proteinExistence type="predicted"/>